<organism evidence="1 2">
    <name type="scientific">Catenibacillus scindens</name>
    <dbReference type="NCBI Taxonomy" id="673271"/>
    <lineage>
        <taxon>Bacteria</taxon>
        <taxon>Bacillati</taxon>
        <taxon>Bacillota</taxon>
        <taxon>Clostridia</taxon>
        <taxon>Lachnospirales</taxon>
        <taxon>Lachnospiraceae</taxon>
        <taxon>Catenibacillus</taxon>
    </lineage>
</organism>
<evidence type="ECO:0000313" key="2">
    <source>
        <dbReference type="Proteomes" id="UP000543642"/>
    </source>
</evidence>
<comment type="caution">
    <text evidence="1">The sequence shown here is derived from an EMBL/GenBank/DDBJ whole genome shotgun (WGS) entry which is preliminary data.</text>
</comment>
<reference evidence="1 2" key="1">
    <citation type="submission" date="2020-08" db="EMBL/GenBank/DDBJ databases">
        <title>Genomic Encyclopedia of Type Strains, Phase IV (KMG-IV): sequencing the most valuable type-strain genomes for metagenomic binning, comparative biology and taxonomic classification.</title>
        <authorList>
            <person name="Goeker M."/>
        </authorList>
    </citation>
    <scope>NUCLEOTIDE SEQUENCE [LARGE SCALE GENOMIC DNA]</scope>
    <source>
        <strain evidence="1 2">DSM 106146</strain>
    </source>
</reference>
<dbReference type="AlphaFoldDB" id="A0A7W8M4V0"/>
<accession>A0A7W8M4V0</accession>
<proteinExistence type="predicted"/>
<sequence length="50" mass="5719">MKQVIGVMPLFDEDKDSLWMLPGYFNDVGVKRSFDPMMPRISPRSALSKS</sequence>
<keyword evidence="2" id="KW-1185">Reference proteome</keyword>
<name>A0A7W8M4V0_9FIRM</name>
<gene>
    <name evidence="1" type="ORF">HNP82_001330</name>
</gene>
<evidence type="ECO:0000313" key="1">
    <source>
        <dbReference type="EMBL" id="MBB5264219.1"/>
    </source>
</evidence>
<dbReference type="EMBL" id="JACHFW010000004">
    <property type="protein sequence ID" value="MBB5264219.1"/>
    <property type="molecule type" value="Genomic_DNA"/>
</dbReference>
<dbReference type="RefSeq" id="WP_183772737.1">
    <property type="nucleotide sequence ID" value="NZ_JACHFW010000004.1"/>
</dbReference>
<protein>
    <submittedName>
        <fullName evidence="1">Uncharacterized protein</fullName>
    </submittedName>
</protein>
<dbReference type="Proteomes" id="UP000543642">
    <property type="component" value="Unassembled WGS sequence"/>
</dbReference>